<evidence type="ECO:0000313" key="11">
    <source>
        <dbReference type="Proteomes" id="UP000235220"/>
    </source>
</evidence>
<evidence type="ECO:0000313" key="12">
    <source>
        <dbReference type="RefSeq" id="XP_035544637.1"/>
    </source>
</evidence>
<dbReference type="GO" id="GO:0009640">
    <property type="term" value="P:photomorphogenesis"/>
    <property type="evidence" value="ECO:0000318"/>
    <property type="project" value="GO_Central"/>
</dbReference>
<dbReference type="InterPro" id="IPR049808">
    <property type="entry name" value="CONSTANS-like_Bbox1"/>
</dbReference>
<protein>
    <submittedName>
        <fullName evidence="12">B-box zinc finger protein 23</fullName>
    </submittedName>
</protein>
<keyword evidence="11" id="KW-1185">Reference proteome</keyword>
<keyword evidence="5" id="KW-0862">Zinc</keyword>
<keyword evidence="2" id="KW-0479">Metal-binding</keyword>
<reference evidence="12" key="1">
    <citation type="submission" date="2025-08" db="UniProtKB">
        <authorList>
            <consortium name="RefSeq"/>
        </authorList>
    </citation>
    <scope>IDENTIFICATION</scope>
    <source>
        <tissue evidence="12">Leaves</tissue>
    </source>
</reference>
<proteinExistence type="predicted"/>
<keyword evidence="7" id="KW-0804">Transcription</keyword>
<evidence type="ECO:0000256" key="1">
    <source>
        <dbReference type="ARBA" id="ARBA00004123"/>
    </source>
</evidence>
<dbReference type="GeneID" id="109001381"/>
<evidence type="ECO:0000256" key="9">
    <source>
        <dbReference type="PROSITE-ProRule" id="PRU00024"/>
    </source>
</evidence>
<dbReference type="FunFam" id="3.30.160.60:FF:000589">
    <property type="entry name" value="B-box zinc finger protein 22"/>
    <property type="match status" value="1"/>
</dbReference>
<feature type="domain" description="B box-type" evidence="10">
    <location>
        <begin position="67"/>
        <end position="109"/>
    </location>
</feature>
<keyword evidence="3" id="KW-0677">Repeat</keyword>
<evidence type="ECO:0000256" key="6">
    <source>
        <dbReference type="ARBA" id="ARBA00023015"/>
    </source>
</evidence>
<dbReference type="PROSITE" id="PS50119">
    <property type="entry name" value="ZF_BBOX"/>
    <property type="match status" value="2"/>
</dbReference>
<keyword evidence="8" id="KW-0539">Nucleus</keyword>
<dbReference type="KEGG" id="jre:109001381"/>
<dbReference type="InParanoid" id="A0A6P9EQ01"/>
<dbReference type="Pfam" id="PF00643">
    <property type="entry name" value="zf-B_box"/>
    <property type="match status" value="1"/>
</dbReference>
<sequence>MKIKCDVCEKLEAEVLCCADEAVLCRGCDEKVHAANKLSQKHERVRLVKHPLSSSSSSSSHPQLPPCDVCQERNGYFFCLEDRVLLCKHCDVTTHTGTPYASPHQRFLIAGLKVALQPSINHHNMIGFNSGNSSSPMSNSSFSFPADNESRAAMTLEVEAASAETRATFSDEHHFATGLRWSLDEIFDLKDFNYYEFSEVGSSSTPNCTKD</sequence>
<organism evidence="11 12">
    <name type="scientific">Juglans regia</name>
    <name type="common">English walnut</name>
    <dbReference type="NCBI Taxonomy" id="51240"/>
    <lineage>
        <taxon>Eukaryota</taxon>
        <taxon>Viridiplantae</taxon>
        <taxon>Streptophyta</taxon>
        <taxon>Embryophyta</taxon>
        <taxon>Tracheophyta</taxon>
        <taxon>Spermatophyta</taxon>
        <taxon>Magnoliopsida</taxon>
        <taxon>eudicotyledons</taxon>
        <taxon>Gunneridae</taxon>
        <taxon>Pentapetalae</taxon>
        <taxon>rosids</taxon>
        <taxon>fabids</taxon>
        <taxon>Fagales</taxon>
        <taxon>Juglandaceae</taxon>
        <taxon>Juglans</taxon>
    </lineage>
</organism>
<dbReference type="RefSeq" id="XP_035544637.1">
    <property type="nucleotide sequence ID" value="XM_035688744.1"/>
</dbReference>
<evidence type="ECO:0000256" key="8">
    <source>
        <dbReference type="ARBA" id="ARBA00023242"/>
    </source>
</evidence>
<dbReference type="InterPro" id="IPR000315">
    <property type="entry name" value="Znf_B-box"/>
</dbReference>
<keyword evidence="6" id="KW-0805">Transcription regulation</keyword>
<dbReference type="Proteomes" id="UP000235220">
    <property type="component" value="Chromosome 1"/>
</dbReference>
<comment type="subcellular location">
    <subcellularLocation>
        <location evidence="1">Nucleus</location>
    </subcellularLocation>
</comment>
<evidence type="ECO:0000256" key="5">
    <source>
        <dbReference type="ARBA" id="ARBA00022833"/>
    </source>
</evidence>
<name>A0A6P9EQ01_JUGRE</name>
<evidence type="ECO:0000256" key="4">
    <source>
        <dbReference type="ARBA" id="ARBA00022771"/>
    </source>
</evidence>
<dbReference type="GO" id="GO:0008270">
    <property type="term" value="F:zinc ion binding"/>
    <property type="evidence" value="ECO:0007669"/>
    <property type="project" value="UniProtKB-KW"/>
</dbReference>
<dbReference type="PANTHER" id="PTHR31832:SF63">
    <property type="entry name" value="B-BOX ZINC FINGER PROTEIN 23"/>
    <property type="match status" value="1"/>
</dbReference>
<dbReference type="Gene3D" id="3.30.160.60">
    <property type="entry name" value="Classic Zinc Finger"/>
    <property type="match status" value="1"/>
</dbReference>
<keyword evidence="4 9" id="KW-0863">Zinc-finger</keyword>
<dbReference type="PANTHER" id="PTHR31832">
    <property type="entry name" value="B-BOX ZINC FINGER PROTEIN 22"/>
    <property type="match status" value="1"/>
</dbReference>
<evidence type="ECO:0000259" key="10">
    <source>
        <dbReference type="PROSITE" id="PS50119"/>
    </source>
</evidence>
<dbReference type="InterPro" id="IPR051979">
    <property type="entry name" value="B-box_zinc_finger"/>
</dbReference>
<feature type="domain" description="B box-type" evidence="10">
    <location>
        <begin position="1"/>
        <end position="47"/>
    </location>
</feature>
<accession>A0A6P9EQ01</accession>
<gene>
    <name evidence="12" type="primary">LOC109001381</name>
</gene>
<dbReference type="OrthoDB" id="153872at2759"/>
<evidence type="ECO:0000256" key="2">
    <source>
        <dbReference type="ARBA" id="ARBA00022723"/>
    </source>
</evidence>
<dbReference type="GO" id="GO:0006355">
    <property type="term" value="P:regulation of DNA-templated transcription"/>
    <property type="evidence" value="ECO:0000318"/>
    <property type="project" value="GO_Central"/>
</dbReference>
<dbReference type="AlphaFoldDB" id="A0A6P9EQ01"/>
<evidence type="ECO:0000256" key="7">
    <source>
        <dbReference type="ARBA" id="ARBA00023163"/>
    </source>
</evidence>
<evidence type="ECO:0000256" key="3">
    <source>
        <dbReference type="ARBA" id="ARBA00022737"/>
    </source>
</evidence>
<dbReference type="SMART" id="SM00336">
    <property type="entry name" value="BBOX"/>
    <property type="match status" value="2"/>
</dbReference>
<dbReference type="GO" id="GO:0005634">
    <property type="term" value="C:nucleus"/>
    <property type="evidence" value="ECO:0000318"/>
    <property type="project" value="GO_Central"/>
</dbReference>
<dbReference type="CDD" id="cd19821">
    <property type="entry name" value="Bbox1_BBX-like"/>
    <property type="match status" value="1"/>
</dbReference>